<protein>
    <submittedName>
        <fullName evidence="1">Uncharacterized protein</fullName>
    </submittedName>
</protein>
<evidence type="ECO:0000313" key="1">
    <source>
        <dbReference type="EMBL" id="KAH1083890.1"/>
    </source>
</evidence>
<feature type="non-terminal residue" evidence="1">
    <location>
        <position position="1"/>
    </location>
</feature>
<sequence>ASAKKTELNSRLSEENKLQGLKNSSIEVRLEDEQWINEHSVDNPQEIASMVDILEAILIVYICTRLVLKSIVSQKMRLYQHTQDTRATTSSSKKNAIHVEKWEPIKKPIKITGINGNETIIHHKAKNIPIYINNLK</sequence>
<dbReference type="AlphaFoldDB" id="A0A9D4A444"/>
<organism evidence="1 2">
    <name type="scientific">Gossypium stocksii</name>
    <dbReference type="NCBI Taxonomy" id="47602"/>
    <lineage>
        <taxon>Eukaryota</taxon>
        <taxon>Viridiplantae</taxon>
        <taxon>Streptophyta</taxon>
        <taxon>Embryophyta</taxon>
        <taxon>Tracheophyta</taxon>
        <taxon>Spermatophyta</taxon>
        <taxon>Magnoliopsida</taxon>
        <taxon>eudicotyledons</taxon>
        <taxon>Gunneridae</taxon>
        <taxon>Pentapetalae</taxon>
        <taxon>rosids</taxon>
        <taxon>malvids</taxon>
        <taxon>Malvales</taxon>
        <taxon>Malvaceae</taxon>
        <taxon>Malvoideae</taxon>
        <taxon>Gossypium</taxon>
    </lineage>
</organism>
<keyword evidence="2" id="KW-1185">Reference proteome</keyword>
<dbReference type="EMBL" id="JAIQCV010000007">
    <property type="protein sequence ID" value="KAH1083890.1"/>
    <property type="molecule type" value="Genomic_DNA"/>
</dbReference>
<comment type="caution">
    <text evidence="1">The sequence shown here is derived from an EMBL/GenBank/DDBJ whole genome shotgun (WGS) entry which is preliminary data.</text>
</comment>
<dbReference type="Proteomes" id="UP000828251">
    <property type="component" value="Unassembled WGS sequence"/>
</dbReference>
<name>A0A9D4A444_9ROSI</name>
<gene>
    <name evidence="1" type="ORF">J1N35_023651</name>
</gene>
<accession>A0A9D4A444</accession>
<reference evidence="1 2" key="1">
    <citation type="journal article" date="2021" name="Plant Biotechnol. J.">
        <title>Multi-omics assisted identification of the key and species-specific regulatory components of drought-tolerant mechanisms in Gossypium stocksii.</title>
        <authorList>
            <person name="Yu D."/>
            <person name="Ke L."/>
            <person name="Zhang D."/>
            <person name="Wu Y."/>
            <person name="Sun Y."/>
            <person name="Mei J."/>
            <person name="Sun J."/>
            <person name="Sun Y."/>
        </authorList>
    </citation>
    <scope>NUCLEOTIDE SEQUENCE [LARGE SCALE GENOMIC DNA]</scope>
    <source>
        <strain evidence="2">cv. E1</strain>
        <tissue evidence="1">Leaf</tissue>
    </source>
</reference>
<proteinExistence type="predicted"/>
<evidence type="ECO:0000313" key="2">
    <source>
        <dbReference type="Proteomes" id="UP000828251"/>
    </source>
</evidence>